<feature type="compositionally biased region" description="Polar residues" evidence="8">
    <location>
        <begin position="936"/>
        <end position="968"/>
    </location>
</feature>
<keyword evidence="6" id="KW-0539">Nucleus</keyword>
<dbReference type="GO" id="GO:0000785">
    <property type="term" value="C:chromatin"/>
    <property type="evidence" value="ECO:0007669"/>
    <property type="project" value="TreeGrafter"/>
</dbReference>
<dbReference type="InterPro" id="IPR051059">
    <property type="entry name" value="VerF-like"/>
</dbReference>
<feature type="domain" description="C2H2-type" evidence="9">
    <location>
        <begin position="74"/>
        <end position="102"/>
    </location>
</feature>
<dbReference type="InterPro" id="IPR013087">
    <property type="entry name" value="Znf_C2H2_type"/>
</dbReference>
<dbReference type="GO" id="GO:0000978">
    <property type="term" value="F:RNA polymerase II cis-regulatory region sequence-specific DNA binding"/>
    <property type="evidence" value="ECO:0007669"/>
    <property type="project" value="InterPro"/>
</dbReference>
<keyword evidence="11" id="KW-1185">Reference proteome</keyword>
<keyword evidence="4 7" id="KW-0863">Zinc-finger</keyword>
<keyword evidence="2" id="KW-0479">Metal-binding</keyword>
<reference evidence="10" key="1">
    <citation type="submission" date="2022-07" db="EMBL/GenBank/DDBJ databases">
        <title>Draft genome sequence of Zalerion maritima ATCC 34329, a (micro)plastics degrading marine fungus.</title>
        <authorList>
            <person name="Paco A."/>
            <person name="Goncalves M.F.M."/>
            <person name="Rocha-Santos T.A.P."/>
            <person name="Alves A."/>
        </authorList>
    </citation>
    <scope>NUCLEOTIDE SEQUENCE</scope>
    <source>
        <strain evidence="10">ATCC 34329</strain>
    </source>
</reference>
<dbReference type="Pfam" id="PF04082">
    <property type="entry name" value="Fungal_trans"/>
    <property type="match status" value="1"/>
</dbReference>
<evidence type="ECO:0000256" key="8">
    <source>
        <dbReference type="SAM" id="MobiDB-lite"/>
    </source>
</evidence>
<evidence type="ECO:0000256" key="7">
    <source>
        <dbReference type="PROSITE-ProRule" id="PRU00042"/>
    </source>
</evidence>
<proteinExistence type="predicted"/>
<feature type="region of interest" description="Disordered" evidence="8">
    <location>
        <begin position="928"/>
        <end position="979"/>
    </location>
</feature>
<name>A0AAD5RM89_9PEZI</name>
<dbReference type="Gene3D" id="3.30.160.60">
    <property type="entry name" value="Classic Zinc Finger"/>
    <property type="match status" value="2"/>
</dbReference>
<dbReference type="SMART" id="SM00355">
    <property type="entry name" value="ZnF_C2H2"/>
    <property type="match status" value="2"/>
</dbReference>
<accession>A0AAD5RM89</accession>
<sequence>MSNSPPTSTAVGSTPPNTEDTASTVTVSTKAPAPNFPTKTDKPRPHVCQTCQRSFARLEHLKRHERSHTKEKPFECPECTRCFARRDLLLRHQQKLHQTTTPASRPRNRRESVSSVAGGSRARKNSMAGGVSGAPGVGNAGMRPRANTISHIDGQAMQNLIASNVNPAAAARLPPTYSHSRHPSLAGLPMHGSFDQQMFAGMSAVLGHRGMSTGLPKLETRGIDMDFNNNGLPTAPVFSPEFMSGSEIDPLGFGNSTINPNALHFSDSPQSMALDSTTSPFSHGMADMGSANPHFEDDFNWLRGGFEQQMTFNSNHESAIDGSSPSAISTNSQSVSDPMVDGSTHPGVAAHATTSMWQPSIMGHAPAHLGGWDMGVGGTGFPDLMGGAPISPQPNSQKSLNDAFFSTPPTSLNALSPSVVAGLTTQSMNQAMSFPAGPETPTSLNGNNSASPVSTFTDATRNALQSALSQCSSFRGRKYSFPIPQSPLSPRYQPSTNTPDPVKSLPSTKDLQRYLAAYIRFFQPHLPFMHLPTLSFELPADPTSGLPNAAGGSGSLVFSMAAIGALYERELTQSQELFENAKAMIKIYLEERRKENVKRADFRLTPVSEQSATQAPEGSNQTPLWLVQAMLLNIIYGHNSADKAIGESSYNHCNALVSLARAANILTPRSPDPRHGHDQLMGGGIPGWGVNGQSEADEHAEWLRWKANEERKRTLFTIYIVQSLLISAYNHQPVLTHSEITLDLPCEEEFFTAENSAIFGSIGGVVGASADRCSFRETLDNLMGANKRFDQQQMNAGFELAGTSMGSDLKLSTFGCVVMIHALHNTLWEHRQVHYNKTWTNEETENLHHHMEPALQAWRAAYDRHPNHGPQRPNTFGPLAANCIPLFDLACLRLHVNLCRSKELFWARDWTGLANELRCGHEIVQHAEHSPRSAADGTSNGSPHTQSSNSTYESPNQAGSEFPSSKFAQHSESDNKSVSRRERQLRKAAYCAAESLLNAARTGTTFADFTSRELPLTSALSVFDCSQVLAEWVATLQDRTGPYLGILGQSDVDFSQLPAVIFLEEEDIKLIRKIEEIVGTARTKLRGDTARVNAMDHRLQEHVGYAAQILAVTSLMFERASVWPVTRLMARCLESHAENMKMRSGRVLRHE</sequence>
<dbReference type="CDD" id="cd12148">
    <property type="entry name" value="fungal_TF_MHR"/>
    <property type="match status" value="1"/>
</dbReference>
<dbReference type="InterPro" id="IPR036236">
    <property type="entry name" value="Znf_C2H2_sf"/>
</dbReference>
<feature type="compositionally biased region" description="Polar residues" evidence="8">
    <location>
        <begin position="486"/>
        <end position="506"/>
    </location>
</feature>
<dbReference type="GO" id="GO:0005634">
    <property type="term" value="C:nucleus"/>
    <property type="evidence" value="ECO:0007669"/>
    <property type="project" value="UniProtKB-SubCell"/>
</dbReference>
<keyword evidence="5" id="KW-0862">Zinc</keyword>
<gene>
    <name evidence="10" type="ORF">MKZ38_004538</name>
</gene>
<dbReference type="PROSITE" id="PS50157">
    <property type="entry name" value="ZINC_FINGER_C2H2_2"/>
    <property type="match status" value="2"/>
</dbReference>
<dbReference type="FunFam" id="3.30.160.60:FF:000576">
    <property type="entry name" value="C2H2 transcription factor (AmdX)"/>
    <property type="match status" value="1"/>
</dbReference>
<feature type="domain" description="C2H2-type" evidence="9">
    <location>
        <begin position="46"/>
        <end position="73"/>
    </location>
</feature>
<evidence type="ECO:0000313" key="10">
    <source>
        <dbReference type="EMBL" id="KAJ2897584.1"/>
    </source>
</evidence>
<feature type="region of interest" description="Disordered" evidence="8">
    <location>
        <begin position="483"/>
        <end position="506"/>
    </location>
</feature>
<dbReference type="Pfam" id="PF00096">
    <property type="entry name" value="zf-C2H2"/>
    <property type="match status" value="2"/>
</dbReference>
<evidence type="ECO:0000313" key="11">
    <source>
        <dbReference type="Proteomes" id="UP001201980"/>
    </source>
</evidence>
<organism evidence="10 11">
    <name type="scientific">Zalerion maritima</name>
    <dbReference type="NCBI Taxonomy" id="339359"/>
    <lineage>
        <taxon>Eukaryota</taxon>
        <taxon>Fungi</taxon>
        <taxon>Dikarya</taxon>
        <taxon>Ascomycota</taxon>
        <taxon>Pezizomycotina</taxon>
        <taxon>Sordariomycetes</taxon>
        <taxon>Lulworthiomycetidae</taxon>
        <taxon>Lulworthiales</taxon>
        <taxon>Lulworthiaceae</taxon>
        <taxon>Zalerion</taxon>
    </lineage>
</organism>
<comment type="subcellular location">
    <subcellularLocation>
        <location evidence="1">Nucleus</location>
    </subcellularLocation>
</comment>
<dbReference type="SUPFAM" id="SSF57667">
    <property type="entry name" value="beta-beta-alpha zinc fingers"/>
    <property type="match status" value="1"/>
</dbReference>
<dbReference type="EMBL" id="JAKWBI020000268">
    <property type="protein sequence ID" value="KAJ2897584.1"/>
    <property type="molecule type" value="Genomic_DNA"/>
</dbReference>
<feature type="compositionally biased region" description="Gly residues" evidence="8">
    <location>
        <begin position="130"/>
        <end position="139"/>
    </location>
</feature>
<comment type="caution">
    <text evidence="10">The sequence shown here is derived from an EMBL/GenBank/DDBJ whole genome shotgun (WGS) entry which is preliminary data.</text>
</comment>
<keyword evidence="3" id="KW-0677">Repeat</keyword>
<feature type="region of interest" description="Disordered" evidence="8">
    <location>
        <begin position="317"/>
        <end position="342"/>
    </location>
</feature>
<feature type="compositionally biased region" description="Polar residues" evidence="8">
    <location>
        <begin position="317"/>
        <end position="336"/>
    </location>
</feature>
<dbReference type="GO" id="GO:0006351">
    <property type="term" value="P:DNA-templated transcription"/>
    <property type="evidence" value="ECO:0007669"/>
    <property type="project" value="InterPro"/>
</dbReference>
<feature type="compositionally biased region" description="Basic and acidic residues" evidence="8">
    <location>
        <begin position="969"/>
        <end position="979"/>
    </location>
</feature>
<dbReference type="PANTHER" id="PTHR40626">
    <property type="entry name" value="MIP31509P"/>
    <property type="match status" value="1"/>
</dbReference>
<evidence type="ECO:0000256" key="1">
    <source>
        <dbReference type="ARBA" id="ARBA00004123"/>
    </source>
</evidence>
<dbReference type="InterPro" id="IPR007219">
    <property type="entry name" value="XnlR_reg_dom"/>
</dbReference>
<evidence type="ECO:0000256" key="5">
    <source>
        <dbReference type="ARBA" id="ARBA00022833"/>
    </source>
</evidence>
<feature type="compositionally biased region" description="Polar residues" evidence="8">
    <location>
        <begin position="1"/>
        <end position="29"/>
    </location>
</feature>
<evidence type="ECO:0000259" key="9">
    <source>
        <dbReference type="PROSITE" id="PS50157"/>
    </source>
</evidence>
<dbReference type="PROSITE" id="PS00028">
    <property type="entry name" value="ZINC_FINGER_C2H2_1"/>
    <property type="match status" value="2"/>
</dbReference>
<evidence type="ECO:0000256" key="3">
    <source>
        <dbReference type="ARBA" id="ARBA00022737"/>
    </source>
</evidence>
<feature type="region of interest" description="Disordered" evidence="8">
    <location>
        <begin position="1"/>
        <end position="46"/>
    </location>
</feature>
<evidence type="ECO:0000256" key="6">
    <source>
        <dbReference type="ARBA" id="ARBA00023242"/>
    </source>
</evidence>
<dbReference type="GO" id="GO:0008270">
    <property type="term" value="F:zinc ion binding"/>
    <property type="evidence" value="ECO:0007669"/>
    <property type="project" value="UniProtKB-KW"/>
</dbReference>
<evidence type="ECO:0000256" key="2">
    <source>
        <dbReference type="ARBA" id="ARBA00022723"/>
    </source>
</evidence>
<dbReference type="AlphaFoldDB" id="A0AAD5RM89"/>
<protein>
    <recommendedName>
        <fullName evidence="9">C2H2-type domain-containing protein</fullName>
    </recommendedName>
</protein>
<dbReference type="Proteomes" id="UP001201980">
    <property type="component" value="Unassembled WGS sequence"/>
</dbReference>
<dbReference type="GO" id="GO:0000981">
    <property type="term" value="F:DNA-binding transcription factor activity, RNA polymerase II-specific"/>
    <property type="evidence" value="ECO:0007669"/>
    <property type="project" value="InterPro"/>
</dbReference>
<dbReference type="FunFam" id="3.30.160.60:FF:000343">
    <property type="entry name" value="C2H2 transcription factor (AmdX)"/>
    <property type="match status" value="1"/>
</dbReference>
<dbReference type="PANTHER" id="PTHR40626:SF13">
    <property type="entry name" value="RESPIRATION FACTOR 2-RELATED"/>
    <property type="match status" value="1"/>
</dbReference>
<feature type="region of interest" description="Disordered" evidence="8">
    <location>
        <begin position="95"/>
        <end position="145"/>
    </location>
</feature>
<evidence type="ECO:0000256" key="4">
    <source>
        <dbReference type="ARBA" id="ARBA00022771"/>
    </source>
</evidence>